<comment type="subcellular location">
    <subcellularLocation>
        <location evidence="1">Membrane</location>
    </subcellularLocation>
</comment>
<name>A0A521AB49_9BACT</name>
<evidence type="ECO:0000256" key="2">
    <source>
        <dbReference type="ARBA" id="ARBA00023136"/>
    </source>
</evidence>
<dbReference type="GO" id="GO:0019867">
    <property type="term" value="C:outer membrane"/>
    <property type="evidence" value="ECO:0007669"/>
    <property type="project" value="InterPro"/>
</dbReference>
<proteinExistence type="predicted"/>
<dbReference type="PROSITE" id="PS51779">
    <property type="entry name" value="POTRA"/>
    <property type="match status" value="1"/>
</dbReference>
<dbReference type="RefSeq" id="WP_142933314.1">
    <property type="nucleotide sequence ID" value="NZ_FXTM01000001.1"/>
</dbReference>
<dbReference type="InterPro" id="IPR010827">
    <property type="entry name" value="BamA/TamA_POTRA"/>
</dbReference>
<keyword evidence="3" id="KW-0732">Signal</keyword>
<protein>
    <submittedName>
        <fullName evidence="5">Surface antigen variable number repeat-containing protein</fullName>
    </submittedName>
</protein>
<evidence type="ECO:0000259" key="4">
    <source>
        <dbReference type="PROSITE" id="PS51779"/>
    </source>
</evidence>
<accession>A0A521AB49</accession>
<dbReference type="Pfam" id="PF07244">
    <property type="entry name" value="POTRA"/>
    <property type="match status" value="1"/>
</dbReference>
<evidence type="ECO:0000313" key="5">
    <source>
        <dbReference type="EMBL" id="SMO32039.1"/>
    </source>
</evidence>
<evidence type="ECO:0000256" key="1">
    <source>
        <dbReference type="ARBA" id="ARBA00004370"/>
    </source>
</evidence>
<dbReference type="Proteomes" id="UP000317315">
    <property type="component" value="Unassembled WGS sequence"/>
</dbReference>
<reference evidence="5 6" key="1">
    <citation type="submission" date="2017-05" db="EMBL/GenBank/DDBJ databases">
        <authorList>
            <person name="Varghese N."/>
            <person name="Submissions S."/>
        </authorList>
    </citation>
    <scope>NUCLEOTIDE SEQUENCE [LARGE SCALE GENOMIC DNA]</scope>
    <source>
        <strain evidence="5 6">DSM 16304</strain>
    </source>
</reference>
<evidence type="ECO:0000256" key="3">
    <source>
        <dbReference type="SAM" id="SignalP"/>
    </source>
</evidence>
<feature type="chain" id="PRO_5021764539" evidence="3">
    <location>
        <begin position="20"/>
        <end position="393"/>
    </location>
</feature>
<dbReference type="Gene3D" id="3.10.20.310">
    <property type="entry name" value="membrane protein fhac"/>
    <property type="match status" value="1"/>
</dbReference>
<gene>
    <name evidence="5" type="ORF">SAMN06269117_10128</name>
</gene>
<feature type="signal peptide" evidence="3">
    <location>
        <begin position="1"/>
        <end position="19"/>
    </location>
</feature>
<dbReference type="AlphaFoldDB" id="A0A521AB49"/>
<sequence length="393" mass="45204">MKKLLLSVLLILIPNLCFGEVVKEVQIEGLKWTKKRFVLRELLFKSGDEFSERKLKESIRNLLNTHLFYEIRPVVKRTKDGVIVKLKIKERFPIVPLPKLRLKSSGSYRAGMEVRDYNLLGMGHRLYTGYVKWFNTSSESYSVFTYFDLYRVIENRGNIYGGIYYSSEEESSESESYRVKKIDLPIGVHFFLDERKISQIRFGITPSFSRYTDVLSDKKIYYANLSYTRDLSTDMVYFVKGGIFNVSINQAVPKVSDLTTGRVDFSFSRSVQVSGTETRNYWLGMGTKLGYSGKGYKIVAPVPGYRSRLTESKRYIAGSYGIRAPIIDKSVYFFPKVYLGNTFKGTDGVLLSTGFEVTAFWAKLTDGIIRFKVFRGLGKDGDTQTLLKLTFRW</sequence>
<evidence type="ECO:0000313" key="6">
    <source>
        <dbReference type="Proteomes" id="UP000317315"/>
    </source>
</evidence>
<feature type="domain" description="POTRA" evidence="4">
    <location>
        <begin position="20"/>
        <end position="91"/>
    </location>
</feature>
<dbReference type="EMBL" id="FXTM01000001">
    <property type="protein sequence ID" value="SMO32039.1"/>
    <property type="molecule type" value="Genomic_DNA"/>
</dbReference>
<dbReference type="InterPro" id="IPR034746">
    <property type="entry name" value="POTRA"/>
</dbReference>
<keyword evidence="6" id="KW-1185">Reference proteome</keyword>
<dbReference type="OrthoDB" id="5778797at2"/>
<organism evidence="5 6">
    <name type="scientific">Balnearium lithotrophicum</name>
    <dbReference type="NCBI Taxonomy" id="223788"/>
    <lineage>
        <taxon>Bacteria</taxon>
        <taxon>Pseudomonadati</taxon>
        <taxon>Aquificota</taxon>
        <taxon>Aquificia</taxon>
        <taxon>Desulfurobacteriales</taxon>
        <taxon>Desulfurobacteriaceae</taxon>
        <taxon>Balnearium</taxon>
    </lineage>
</organism>
<keyword evidence="2" id="KW-0472">Membrane</keyword>